<evidence type="ECO:0000259" key="1">
    <source>
        <dbReference type="SMART" id="SM01126"/>
    </source>
</evidence>
<evidence type="ECO:0000313" key="3">
    <source>
        <dbReference type="Proteomes" id="UP001162162"/>
    </source>
</evidence>
<dbReference type="Pfam" id="PF12762">
    <property type="entry name" value="DDE_Tnp_IS1595"/>
    <property type="match status" value="1"/>
</dbReference>
<name>A0AAV8YBH2_9CUCU</name>
<proteinExistence type="predicted"/>
<accession>A0AAV8YBH2</accession>
<evidence type="ECO:0000313" key="2">
    <source>
        <dbReference type="EMBL" id="KAJ8947712.1"/>
    </source>
</evidence>
<gene>
    <name evidence="2" type="ORF">NQ318_001551</name>
</gene>
<organism evidence="2 3">
    <name type="scientific">Aromia moschata</name>
    <dbReference type="NCBI Taxonomy" id="1265417"/>
    <lineage>
        <taxon>Eukaryota</taxon>
        <taxon>Metazoa</taxon>
        <taxon>Ecdysozoa</taxon>
        <taxon>Arthropoda</taxon>
        <taxon>Hexapoda</taxon>
        <taxon>Insecta</taxon>
        <taxon>Pterygota</taxon>
        <taxon>Neoptera</taxon>
        <taxon>Endopterygota</taxon>
        <taxon>Coleoptera</taxon>
        <taxon>Polyphaga</taxon>
        <taxon>Cucujiformia</taxon>
        <taxon>Chrysomeloidea</taxon>
        <taxon>Cerambycidae</taxon>
        <taxon>Cerambycinae</taxon>
        <taxon>Callichromatini</taxon>
        <taxon>Aromia</taxon>
    </lineage>
</organism>
<dbReference type="InterPro" id="IPR053164">
    <property type="entry name" value="IS1016-like_transposase"/>
</dbReference>
<dbReference type="PANTHER" id="PTHR47163">
    <property type="entry name" value="DDE_TNP_IS1595 DOMAIN-CONTAINING PROTEIN"/>
    <property type="match status" value="1"/>
</dbReference>
<sequence>MSGDESSKALRFWTTKRDEQTLLALIKKHVAPNTEIHTDLWRGYINLENHGFKHFTVNHSENFVDPETGAYIQNIETSWRALRQTVSRGGVRRDNLADHLCEHLWRHRCDKMNVDPFNKLIQDIRTIYPGKTGLE</sequence>
<keyword evidence="3" id="KW-1185">Reference proteome</keyword>
<dbReference type="PANTHER" id="PTHR47163:SF2">
    <property type="entry name" value="SI:DKEY-17M8.2"/>
    <property type="match status" value="1"/>
</dbReference>
<dbReference type="InterPro" id="IPR024445">
    <property type="entry name" value="Tnp_ISXO2-like"/>
</dbReference>
<dbReference type="EMBL" id="JAPWTK010000155">
    <property type="protein sequence ID" value="KAJ8947712.1"/>
    <property type="molecule type" value="Genomic_DNA"/>
</dbReference>
<dbReference type="SMART" id="SM01126">
    <property type="entry name" value="DDE_Tnp_IS1595"/>
    <property type="match status" value="1"/>
</dbReference>
<reference evidence="2" key="1">
    <citation type="journal article" date="2023" name="Insect Mol. Biol.">
        <title>Genome sequencing provides insights into the evolution of gene families encoding plant cell wall-degrading enzymes in longhorned beetles.</title>
        <authorList>
            <person name="Shin N.R."/>
            <person name="Okamura Y."/>
            <person name="Kirsch R."/>
            <person name="Pauchet Y."/>
        </authorList>
    </citation>
    <scope>NUCLEOTIDE SEQUENCE</scope>
    <source>
        <strain evidence="2">AMC_N1</strain>
    </source>
</reference>
<protein>
    <recommendedName>
        <fullName evidence="1">ISXO2-like transposase domain-containing protein</fullName>
    </recommendedName>
</protein>
<dbReference type="AlphaFoldDB" id="A0AAV8YBH2"/>
<comment type="caution">
    <text evidence="2">The sequence shown here is derived from an EMBL/GenBank/DDBJ whole genome shotgun (WGS) entry which is preliminary data.</text>
</comment>
<dbReference type="Proteomes" id="UP001162162">
    <property type="component" value="Unassembled WGS sequence"/>
</dbReference>
<feature type="domain" description="ISXO2-like transposase" evidence="1">
    <location>
        <begin position="1"/>
        <end position="108"/>
    </location>
</feature>